<evidence type="ECO:0000313" key="3">
    <source>
        <dbReference type="Proteomes" id="UP000023464"/>
    </source>
</evidence>
<dbReference type="Proteomes" id="UP000023464">
    <property type="component" value="Unassembled WGS sequence"/>
</dbReference>
<evidence type="ECO:0000256" key="1">
    <source>
        <dbReference type="SAM" id="Phobius"/>
    </source>
</evidence>
<comment type="caution">
    <text evidence="2">The sequence shown here is derived from an EMBL/GenBank/DDBJ whole genome shotgun (WGS) entry which is preliminary data.</text>
</comment>
<dbReference type="AlphaFoldDB" id="A0A022PDT6"/>
<feature type="transmembrane region" description="Helical" evidence="1">
    <location>
        <begin position="15"/>
        <end position="36"/>
    </location>
</feature>
<protein>
    <submittedName>
        <fullName evidence="2">Uncharacterized protein</fullName>
    </submittedName>
</protein>
<keyword evidence="1" id="KW-1133">Transmembrane helix</keyword>
<name>A0A022PDT6_9GAMM</name>
<reference evidence="2 3" key="1">
    <citation type="submission" date="2014-03" db="EMBL/GenBank/DDBJ databases">
        <title>Draft Genome of Photorhabdus luminescens BA1, an Egyptian Isolate.</title>
        <authorList>
            <person name="Ghazal S."/>
            <person name="Hurst S.G.IV."/>
            <person name="Morris K."/>
            <person name="Thomas K."/>
            <person name="Tisa L.S."/>
        </authorList>
    </citation>
    <scope>NUCLEOTIDE SEQUENCE [LARGE SCALE GENOMIC DNA]</scope>
    <source>
        <strain evidence="2 3">BA1</strain>
    </source>
</reference>
<accession>A0A022PDT6</accession>
<keyword evidence="1" id="KW-0472">Membrane</keyword>
<proteinExistence type="predicted"/>
<dbReference type="EMBL" id="JFGV01000051">
    <property type="protein sequence ID" value="EYU14327.1"/>
    <property type="molecule type" value="Genomic_DNA"/>
</dbReference>
<evidence type="ECO:0000313" key="2">
    <source>
        <dbReference type="EMBL" id="EYU14327.1"/>
    </source>
</evidence>
<keyword evidence="1" id="KW-0812">Transmembrane</keyword>
<gene>
    <name evidence="2" type="ORF">BA1DRAFT_03180</name>
</gene>
<organism evidence="2 3">
    <name type="scientific">Photorhabdus aegyptia</name>
    <dbReference type="NCBI Taxonomy" id="2805098"/>
    <lineage>
        <taxon>Bacteria</taxon>
        <taxon>Pseudomonadati</taxon>
        <taxon>Pseudomonadota</taxon>
        <taxon>Gammaproteobacteria</taxon>
        <taxon>Enterobacterales</taxon>
        <taxon>Morganellaceae</taxon>
        <taxon>Photorhabdus</taxon>
    </lineage>
</organism>
<sequence length="53" mass="5947">MGDYLIITEFSSPSHFMAINASLFLSINVMLLLCGVKYPGRYAVIPMVIESRH</sequence>
<keyword evidence="3" id="KW-1185">Reference proteome</keyword>